<evidence type="ECO:0000313" key="2">
    <source>
        <dbReference type="EMBL" id="KAF7287799.1"/>
    </source>
</evidence>
<name>A0A834IV42_RHYFE</name>
<organism evidence="2 3">
    <name type="scientific">Rhynchophorus ferrugineus</name>
    <name type="common">Red palm weevil</name>
    <name type="synonym">Curculio ferrugineus</name>
    <dbReference type="NCBI Taxonomy" id="354439"/>
    <lineage>
        <taxon>Eukaryota</taxon>
        <taxon>Metazoa</taxon>
        <taxon>Ecdysozoa</taxon>
        <taxon>Arthropoda</taxon>
        <taxon>Hexapoda</taxon>
        <taxon>Insecta</taxon>
        <taxon>Pterygota</taxon>
        <taxon>Neoptera</taxon>
        <taxon>Endopterygota</taxon>
        <taxon>Coleoptera</taxon>
        <taxon>Polyphaga</taxon>
        <taxon>Cucujiformia</taxon>
        <taxon>Curculionidae</taxon>
        <taxon>Dryophthorinae</taxon>
        <taxon>Rhynchophorus</taxon>
    </lineage>
</organism>
<comment type="caution">
    <text evidence="2">The sequence shown here is derived from an EMBL/GenBank/DDBJ whole genome shotgun (WGS) entry which is preliminary data.</text>
</comment>
<evidence type="ECO:0000313" key="3">
    <source>
        <dbReference type="Proteomes" id="UP000625711"/>
    </source>
</evidence>
<keyword evidence="1" id="KW-1133">Transmembrane helix</keyword>
<feature type="transmembrane region" description="Helical" evidence="1">
    <location>
        <begin position="164"/>
        <end position="189"/>
    </location>
</feature>
<dbReference type="Proteomes" id="UP000625711">
    <property type="component" value="Unassembled WGS sequence"/>
</dbReference>
<evidence type="ECO:0000256" key="1">
    <source>
        <dbReference type="SAM" id="Phobius"/>
    </source>
</evidence>
<dbReference type="EMBL" id="JAACXV010000003">
    <property type="protein sequence ID" value="KAF7287799.1"/>
    <property type="molecule type" value="Genomic_DNA"/>
</dbReference>
<keyword evidence="1" id="KW-0812">Transmembrane</keyword>
<sequence length="255" mass="28461">MTHYWWMHWFWITLSLYELILVAFGHTLLTTLNSIPTTDIPTTQLDDIDADTAIKNVTSILPKVLNSLAKNSSIYGKTTKPRQFTRKLDIPPLQSPPENNSTDILKQTSTDIAVINQNETVSDMNSTGYIFEELSFNQSFIQSDSIGVEEGEFDLDNSTGNLSAAGITGITLGCVVVVGIICGVSFFIYQNQGFNRPQVLNDRCSNPDSSGYIDDASVRDNSEEMYSLDNDSFLNSLEAMTIQNYWTDTVKHTKL</sequence>
<accession>A0A834IV42</accession>
<reference evidence="2" key="1">
    <citation type="submission" date="2020-08" db="EMBL/GenBank/DDBJ databases">
        <title>Genome sequencing and assembly of the red palm weevil Rhynchophorus ferrugineus.</title>
        <authorList>
            <person name="Dias G.B."/>
            <person name="Bergman C.M."/>
            <person name="Manee M."/>
        </authorList>
    </citation>
    <scope>NUCLEOTIDE SEQUENCE</scope>
    <source>
        <strain evidence="2">AA-2017</strain>
        <tissue evidence="2">Whole larva</tissue>
    </source>
</reference>
<proteinExistence type="predicted"/>
<dbReference type="OrthoDB" id="8192800at2759"/>
<feature type="transmembrane region" description="Helical" evidence="1">
    <location>
        <begin position="6"/>
        <end position="29"/>
    </location>
</feature>
<gene>
    <name evidence="2" type="ORF">GWI33_003429</name>
</gene>
<dbReference type="AlphaFoldDB" id="A0A834IV42"/>
<protein>
    <submittedName>
        <fullName evidence="2">Uncharacterized protein</fullName>
    </submittedName>
</protein>
<keyword evidence="1" id="KW-0472">Membrane</keyword>
<keyword evidence="3" id="KW-1185">Reference proteome</keyword>